<organism evidence="1">
    <name type="scientific">Anguilla anguilla</name>
    <name type="common">European freshwater eel</name>
    <name type="synonym">Muraena anguilla</name>
    <dbReference type="NCBI Taxonomy" id="7936"/>
    <lineage>
        <taxon>Eukaryota</taxon>
        <taxon>Metazoa</taxon>
        <taxon>Chordata</taxon>
        <taxon>Craniata</taxon>
        <taxon>Vertebrata</taxon>
        <taxon>Euteleostomi</taxon>
        <taxon>Actinopterygii</taxon>
        <taxon>Neopterygii</taxon>
        <taxon>Teleostei</taxon>
        <taxon>Anguilliformes</taxon>
        <taxon>Anguillidae</taxon>
        <taxon>Anguilla</taxon>
    </lineage>
</organism>
<reference evidence="1" key="2">
    <citation type="journal article" date="2015" name="Fish Shellfish Immunol.">
        <title>Early steps in the European eel (Anguilla anguilla)-Vibrio vulnificus interaction in the gills: Role of the RtxA13 toxin.</title>
        <authorList>
            <person name="Callol A."/>
            <person name="Pajuelo D."/>
            <person name="Ebbesson L."/>
            <person name="Teles M."/>
            <person name="MacKenzie S."/>
            <person name="Amaro C."/>
        </authorList>
    </citation>
    <scope>NUCLEOTIDE SEQUENCE</scope>
</reference>
<name>A0A0E9T3S1_ANGAN</name>
<proteinExistence type="predicted"/>
<reference evidence="1" key="1">
    <citation type="submission" date="2014-11" db="EMBL/GenBank/DDBJ databases">
        <authorList>
            <person name="Amaro Gonzalez C."/>
        </authorList>
    </citation>
    <scope>NUCLEOTIDE SEQUENCE</scope>
</reference>
<dbReference type="EMBL" id="GBXM01060932">
    <property type="protein sequence ID" value="JAH47645.1"/>
    <property type="molecule type" value="Transcribed_RNA"/>
</dbReference>
<accession>A0A0E9T3S1</accession>
<evidence type="ECO:0000313" key="1">
    <source>
        <dbReference type="EMBL" id="JAH47645.1"/>
    </source>
</evidence>
<protein>
    <submittedName>
        <fullName evidence="1">Uncharacterized protein</fullName>
    </submittedName>
</protein>
<sequence length="10" mass="1163">MEYTHSLGIL</sequence>